<evidence type="ECO:0000256" key="1">
    <source>
        <dbReference type="ARBA" id="ARBA00004236"/>
    </source>
</evidence>
<dbReference type="GO" id="GO:0005886">
    <property type="term" value="C:plasma membrane"/>
    <property type="evidence" value="ECO:0007669"/>
    <property type="project" value="UniProtKB-SubCell"/>
</dbReference>
<keyword evidence="2" id="KW-1003">Cell membrane</keyword>
<dbReference type="InterPro" id="IPR004090">
    <property type="entry name" value="Chemotax_Me-accpt_rcpt"/>
</dbReference>
<dbReference type="GO" id="GO:0006935">
    <property type="term" value="P:chemotaxis"/>
    <property type="evidence" value="ECO:0007669"/>
    <property type="project" value="InterPro"/>
</dbReference>
<feature type="compositionally biased region" description="Basic and acidic residues" evidence="7">
    <location>
        <begin position="529"/>
        <end position="544"/>
    </location>
</feature>
<accession>A0A850EKR0</accession>
<dbReference type="EMBL" id="JABWCS010000196">
    <property type="protein sequence ID" value="NUU60057.1"/>
    <property type="molecule type" value="Genomic_DNA"/>
</dbReference>
<evidence type="ECO:0000256" key="6">
    <source>
        <dbReference type="PROSITE-ProRule" id="PRU00284"/>
    </source>
</evidence>
<dbReference type="Proteomes" id="UP000564806">
    <property type="component" value="Unassembled WGS sequence"/>
</dbReference>
<evidence type="ECO:0000256" key="3">
    <source>
        <dbReference type="ARBA" id="ARBA00023136"/>
    </source>
</evidence>
<keyword evidence="8" id="KW-0812">Transmembrane</keyword>
<sequence>MFRFKHSISRKFTRLLFVVLLLASLLLSVSFYFISTNTFESYVLPQINKLLTGAVQDVYKNINSTHAQRALGKNEQSITNIEYYFKDKRNQHDVETIFLASLNDGQATVLAADHGSKIKTGDTLQVTPAMEQAFQNQKTTLSDIYNDDYGVHKTAYIAIKGSPMVVGVSSDVAFITERMNSILWTSAGITLVVLIIGMTGALLMSRRITRPITQLATYSNKLAQGDFTQELTIKGTDEVGQLSESFQTMSNRLKEMIGQVLETSGTVVEDSNDLKERVKVLNGMAEQSAQSVIEIDRGSTSIAHSAKDNSRAMEEINYSIQHIASAAGEVTEQISEASAEALGGNEIAQIAVEQMRQVERASEQSLGQFQIMNERSLQIGSVVQGITEITKQIQMLSLNASIEAARAGEHGRGFAVVAGEVRKLSEQSRTATDQIREFLLGLQEDMNRSVAEMNHVNSEVASGVGKVAEAGNAFSHLLILIQSIDQSIQSVSAATQQISAGSEEVSASVEETAQITAKSQANANTLSRNSERQSAELEGHSRTVQHLHEQATKLQQAVQQFKI</sequence>
<keyword evidence="8" id="KW-1133">Transmembrane helix</keyword>
<evidence type="ECO:0000313" key="11">
    <source>
        <dbReference type="EMBL" id="NUU60057.1"/>
    </source>
</evidence>
<evidence type="ECO:0000256" key="8">
    <source>
        <dbReference type="SAM" id="Phobius"/>
    </source>
</evidence>
<evidence type="ECO:0000256" key="4">
    <source>
        <dbReference type="ARBA" id="ARBA00023224"/>
    </source>
</evidence>
<reference evidence="11" key="1">
    <citation type="submission" date="2020-06" db="EMBL/GenBank/DDBJ databases">
        <title>Paenibacillus sp. nov., isolated from soil.</title>
        <authorList>
            <person name="Seo Y.L."/>
        </authorList>
    </citation>
    <scope>NUCLEOTIDE SEQUENCE [LARGE SCALE GENOMIC DNA]</scope>
    <source>
        <strain evidence="11">JW14</strain>
    </source>
</reference>
<keyword evidence="12" id="KW-1185">Reference proteome</keyword>
<evidence type="ECO:0000313" key="12">
    <source>
        <dbReference type="Proteomes" id="UP000564806"/>
    </source>
</evidence>
<dbReference type="GO" id="GO:0007165">
    <property type="term" value="P:signal transduction"/>
    <property type="evidence" value="ECO:0007669"/>
    <property type="project" value="UniProtKB-KW"/>
</dbReference>
<evidence type="ECO:0000256" key="7">
    <source>
        <dbReference type="SAM" id="MobiDB-lite"/>
    </source>
</evidence>
<comment type="similarity">
    <text evidence="5">Belongs to the methyl-accepting chemotaxis (MCP) protein family.</text>
</comment>
<name>A0A850EKR0_9BACL</name>
<evidence type="ECO:0000256" key="5">
    <source>
        <dbReference type="ARBA" id="ARBA00029447"/>
    </source>
</evidence>
<evidence type="ECO:0000259" key="9">
    <source>
        <dbReference type="PROSITE" id="PS50111"/>
    </source>
</evidence>
<organism evidence="11 12">
    <name type="scientific">Paenibacillus agri</name>
    <dbReference type="NCBI Taxonomy" id="2744309"/>
    <lineage>
        <taxon>Bacteria</taxon>
        <taxon>Bacillati</taxon>
        <taxon>Bacillota</taxon>
        <taxon>Bacilli</taxon>
        <taxon>Bacillales</taxon>
        <taxon>Paenibacillaceae</taxon>
        <taxon>Paenibacillus</taxon>
    </lineage>
</organism>
<dbReference type="PROSITE" id="PS50885">
    <property type="entry name" value="HAMP"/>
    <property type="match status" value="1"/>
</dbReference>
<feature type="region of interest" description="Disordered" evidence="7">
    <location>
        <begin position="518"/>
        <end position="544"/>
    </location>
</feature>
<dbReference type="InterPro" id="IPR004089">
    <property type="entry name" value="MCPsignal_dom"/>
</dbReference>
<dbReference type="PANTHER" id="PTHR32089">
    <property type="entry name" value="METHYL-ACCEPTING CHEMOTAXIS PROTEIN MCPB"/>
    <property type="match status" value="1"/>
</dbReference>
<feature type="transmembrane region" description="Helical" evidence="8">
    <location>
        <begin position="182"/>
        <end position="204"/>
    </location>
</feature>
<dbReference type="Gene3D" id="1.10.287.950">
    <property type="entry name" value="Methyl-accepting chemotaxis protein"/>
    <property type="match status" value="1"/>
</dbReference>
<dbReference type="SUPFAM" id="SSF58104">
    <property type="entry name" value="Methyl-accepting chemotaxis protein (MCP) signaling domain"/>
    <property type="match status" value="1"/>
</dbReference>
<dbReference type="CDD" id="cd06225">
    <property type="entry name" value="HAMP"/>
    <property type="match status" value="1"/>
</dbReference>
<proteinExistence type="inferred from homology"/>
<dbReference type="PRINTS" id="PR00260">
    <property type="entry name" value="CHEMTRNSDUCR"/>
</dbReference>
<dbReference type="SMART" id="SM00304">
    <property type="entry name" value="HAMP"/>
    <property type="match status" value="2"/>
</dbReference>
<evidence type="ECO:0000259" key="10">
    <source>
        <dbReference type="PROSITE" id="PS50885"/>
    </source>
</evidence>
<dbReference type="RefSeq" id="WP_175370674.1">
    <property type="nucleotide sequence ID" value="NZ_JABWCS010000196.1"/>
</dbReference>
<keyword evidence="3 8" id="KW-0472">Membrane</keyword>
<dbReference type="AlphaFoldDB" id="A0A850EKR0"/>
<feature type="domain" description="HAMP" evidence="10">
    <location>
        <begin position="206"/>
        <end position="258"/>
    </location>
</feature>
<gene>
    <name evidence="11" type="ORF">HPT30_06820</name>
</gene>
<dbReference type="Gene3D" id="6.10.340.10">
    <property type="match status" value="1"/>
</dbReference>
<protein>
    <submittedName>
        <fullName evidence="11">Methyl-accepting chemotaxis protein</fullName>
    </submittedName>
</protein>
<feature type="domain" description="Methyl-accepting transducer" evidence="9">
    <location>
        <begin position="277"/>
        <end position="513"/>
    </location>
</feature>
<dbReference type="InterPro" id="IPR003660">
    <property type="entry name" value="HAMP_dom"/>
</dbReference>
<dbReference type="GO" id="GO:0004888">
    <property type="term" value="F:transmembrane signaling receptor activity"/>
    <property type="evidence" value="ECO:0007669"/>
    <property type="project" value="InterPro"/>
</dbReference>
<dbReference type="PANTHER" id="PTHR32089:SF112">
    <property type="entry name" value="LYSOZYME-LIKE PROTEIN-RELATED"/>
    <property type="match status" value="1"/>
</dbReference>
<comment type="caution">
    <text evidence="11">The sequence shown here is derived from an EMBL/GenBank/DDBJ whole genome shotgun (WGS) entry which is preliminary data.</text>
</comment>
<dbReference type="CDD" id="cd11386">
    <property type="entry name" value="MCP_signal"/>
    <property type="match status" value="1"/>
</dbReference>
<feature type="compositionally biased region" description="Polar residues" evidence="7">
    <location>
        <begin position="518"/>
        <end position="528"/>
    </location>
</feature>
<evidence type="ECO:0000256" key="2">
    <source>
        <dbReference type="ARBA" id="ARBA00022475"/>
    </source>
</evidence>
<keyword evidence="4 6" id="KW-0807">Transducer</keyword>
<dbReference type="Pfam" id="PF00672">
    <property type="entry name" value="HAMP"/>
    <property type="match status" value="1"/>
</dbReference>
<comment type="subcellular location">
    <subcellularLocation>
        <location evidence="1">Cell membrane</location>
    </subcellularLocation>
</comment>
<dbReference type="PROSITE" id="PS50111">
    <property type="entry name" value="CHEMOTAXIS_TRANSDUC_2"/>
    <property type="match status" value="1"/>
</dbReference>
<dbReference type="Pfam" id="PF00015">
    <property type="entry name" value="MCPsignal"/>
    <property type="match status" value="1"/>
</dbReference>
<dbReference type="SMART" id="SM00283">
    <property type="entry name" value="MA"/>
    <property type="match status" value="1"/>
</dbReference>